<dbReference type="PANTHER" id="PTHR43124:SF3">
    <property type="entry name" value="CHLORAMPHENICOL EFFLUX PUMP RV0191"/>
    <property type="match status" value="1"/>
</dbReference>
<dbReference type="Gene3D" id="1.20.1250.20">
    <property type="entry name" value="MFS general substrate transporter like domains"/>
    <property type="match status" value="1"/>
</dbReference>
<evidence type="ECO:0000259" key="8">
    <source>
        <dbReference type="PROSITE" id="PS50850"/>
    </source>
</evidence>
<dbReference type="Pfam" id="PF07690">
    <property type="entry name" value="MFS_1"/>
    <property type="match status" value="1"/>
</dbReference>
<feature type="transmembrane region" description="Helical" evidence="7">
    <location>
        <begin position="115"/>
        <end position="139"/>
    </location>
</feature>
<dbReference type="Pfam" id="PF06718">
    <property type="entry name" value="DUF1203"/>
    <property type="match status" value="1"/>
</dbReference>
<evidence type="ECO:0000256" key="1">
    <source>
        <dbReference type="ARBA" id="ARBA00004651"/>
    </source>
</evidence>
<dbReference type="EMBL" id="JBHSFR010000012">
    <property type="protein sequence ID" value="MFC4645107.1"/>
    <property type="molecule type" value="Genomic_DNA"/>
</dbReference>
<feature type="transmembrane region" description="Helical" evidence="7">
    <location>
        <begin position="312"/>
        <end position="332"/>
    </location>
</feature>
<feature type="transmembrane region" description="Helical" evidence="7">
    <location>
        <begin position="344"/>
        <end position="363"/>
    </location>
</feature>
<keyword evidence="3 7" id="KW-0812">Transmembrane</keyword>
<dbReference type="Proteomes" id="UP001595913">
    <property type="component" value="Unassembled WGS sequence"/>
</dbReference>
<feature type="compositionally biased region" description="Pro residues" evidence="6">
    <location>
        <begin position="410"/>
        <end position="420"/>
    </location>
</feature>
<evidence type="ECO:0000256" key="2">
    <source>
        <dbReference type="ARBA" id="ARBA00022475"/>
    </source>
</evidence>
<feature type="transmembrane region" description="Helical" evidence="7">
    <location>
        <begin position="21"/>
        <end position="45"/>
    </location>
</feature>
<keyword evidence="10" id="KW-1185">Reference proteome</keyword>
<keyword evidence="2" id="KW-1003">Cell membrane</keyword>
<dbReference type="InterPro" id="IPR011701">
    <property type="entry name" value="MFS"/>
</dbReference>
<feature type="transmembrane region" description="Helical" evidence="7">
    <location>
        <begin position="369"/>
        <end position="391"/>
    </location>
</feature>
<dbReference type="RefSeq" id="WP_381173200.1">
    <property type="nucleotide sequence ID" value="NZ_JBHSFR010000012.1"/>
</dbReference>
<feature type="transmembrane region" description="Helical" evidence="7">
    <location>
        <begin position="224"/>
        <end position="242"/>
    </location>
</feature>
<feature type="transmembrane region" description="Helical" evidence="7">
    <location>
        <begin position="151"/>
        <end position="172"/>
    </location>
</feature>
<gene>
    <name evidence="9" type="ORF">ACFPEU_23695</name>
</gene>
<reference evidence="10" key="1">
    <citation type="journal article" date="2019" name="Int. J. Syst. Evol. Microbiol.">
        <title>The Global Catalogue of Microorganisms (GCM) 10K type strain sequencing project: providing services to taxonomists for standard genome sequencing and annotation.</title>
        <authorList>
            <consortium name="The Broad Institute Genomics Platform"/>
            <consortium name="The Broad Institute Genome Sequencing Center for Infectious Disease"/>
            <person name="Wu L."/>
            <person name="Ma J."/>
        </authorList>
    </citation>
    <scope>NUCLEOTIDE SEQUENCE [LARGE SCALE GENOMIC DNA]</scope>
    <source>
        <strain evidence="10">CGMCC 4.7117</strain>
    </source>
</reference>
<comment type="caution">
    <text evidence="9">The sequence shown here is derived from an EMBL/GenBank/DDBJ whole genome shotgun (WGS) entry which is preliminary data.</text>
</comment>
<dbReference type="InterPro" id="IPR020846">
    <property type="entry name" value="MFS_dom"/>
</dbReference>
<evidence type="ECO:0000256" key="7">
    <source>
        <dbReference type="SAM" id="Phobius"/>
    </source>
</evidence>
<feature type="transmembrane region" description="Helical" evidence="7">
    <location>
        <begin position="257"/>
        <end position="280"/>
    </location>
</feature>
<evidence type="ECO:0000313" key="9">
    <source>
        <dbReference type="EMBL" id="MFC4645107.1"/>
    </source>
</evidence>
<evidence type="ECO:0000313" key="10">
    <source>
        <dbReference type="Proteomes" id="UP001595913"/>
    </source>
</evidence>
<dbReference type="InterPro" id="IPR009593">
    <property type="entry name" value="DUF1203"/>
</dbReference>
<feature type="transmembrane region" description="Helical" evidence="7">
    <location>
        <begin position="287"/>
        <end position="306"/>
    </location>
</feature>
<keyword evidence="5 7" id="KW-0472">Membrane</keyword>
<feature type="domain" description="Major facilitator superfamily (MFS) profile" evidence="8">
    <location>
        <begin position="23"/>
        <end position="395"/>
    </location>
</feature>
<dbReference type="InterPro" id="IPR036259">
    <property type="entry name" value="MFS_trans_sf"/>
</dbReference>
<feature type="region of interest" description="Disordered" evidence="6">
    <location>
        <begin position="394"/>
        <end position="465"/>
    </location>
</feature>
<dbReference type="InterPro" id="IPR050189">
    <property type="entry name" value="MFS_Efflux_Transporters"/>
</dbReference>
<feature type="transmembrane region" description="Helical" evidence="7">
    <location>
        <begin position="178"/>
        <end position="203"/>
    </location>
</feature>
<evidence type="ECO:0000256" key="6">
    <source>
        <dbReference type="SAM" id="MobiDB-lite"/>
    </source>
</evidence>
<organism evidence="9 10">
    <name type="scientific">Streptomyces mangrovi</name>
    <dbReference type="NCBI Taxonomy" id="1206892"/>
    <lineage>
        <taxon>Bacteria</taxon>
        <taxon>Bacillati</taxon>
        <taxon>Actinomycetota</taxon>
        <taxon>Actinomycetes</taxon>
        <taxon>Kitasatosporales</taxon>
        <taxon>Streptomycetaceae</taxon>
        <taxon>Streptomyces</taxon>
    </lineage>
</organism>
<dbReference type="PROSITE" id="PS50850">
    <property type="entry name" value="MFS"/>
    <property type="match status" value="1"/>
</dbReference>
<feature type="transmembrane region" description="Helical" evidence="7">
    <location>
        <begin position="90"/>
        <end position="109"/>
    </location>
</feature>
<name>A0ABV9IS29_9ACTN</name>
<dbReference type="SUPFAM" id="SSF103473">
    <property type="entry name" value="MFS general substrate transporter"/>
    <property type="match status" value="1"/>
</dbReference>
<dbReference type="CDD" id="cd17324">
    <property type="entry name" value="MFS_NepI_like"/>
    <property type="match status" value="1"/>
</dbReference>
<accession>A0ABV9IS29</accession>
<dbReference type="PANTHER" id="PTHR43124">
    <property type="entry name" value="PURINE EFFLUX PUMP PBUE"/>
    <property type="match status" value="1"/>
</dbReference>
<evidence type="ECO:0000256" key="3">
    <source>
        <dbReference type="ARBA" id="ARBA00022692"/>
    </source>
</evidence>
<keyword evidence="4 7" id="KW-1133">Transmembrane helix</keyword>
<comment type="subcellular location">
    <subcellularLocation>
        <location evidence="1">Cell membrane</location>
        <topology evidence="1">Multi-pass membrane protein</topology>
    </subcellularLocation>
</comment>
<feature type="transmembrane region" description="Helical" evidence="7">
    <location>
        <begin position="57"/>
        <end position="78"/>
    </location>
</feature>
<protein>
    <submittedName>
        <fullName evidence="9">MFS transporter</fullName>
    </submittedName>
</protein>
<sequence length="628" mass="64224">MPSTSPPAAVSPDLFSVPSRPWAGVLALGGATFSVVSTEMLPVGLLTPLDDGLDVSAGTAGLTLTLPGLVAAVAAPLLPVAVRRADRRRVLCALLLLLGAADLLSALATDIAVLLAARALVGICIGGVWALAAGLAVRLVPAASVGRATSVVFSGIAVASVLGIPAGTLLGALAGWRWAFAALAVLAAVTALALALALPPLPAEQPVRLGELRRLAGDSRVRRGVGAVAVLVVGHFAAYTYVRPVLERVPGLGSGQIGMLLLGYGLAGVVGTFAGGVLAARSPRRTLVVIAAGLGTVVLLLVPARASAGASAALLILWGLVYGGVSVSAQTWLSAAVPQAREPLSALLAGVFNTAIALGAFTGGRTVDALGLTAVLCVGATSALLALPLLAPPTHPTRLSRRRPPGGSAPGPPSAHPPTHPTRLVGWVGHPGHPGHAAPSPPGMGLRVRNPPVFDAAGGKAGPMTATRNQTQGVGCVQAIPPHVLDALRMRDDAGRRTEAVRDDEGGAPLRCCLRRSEEGERIMLVSYAPLRRWAAETGAEPGAYDEQGPVFIHAEACAGPADDGYPFHGEHRTVRRYSAQGHILGGELVGAGDFERAFRDAFDDPDVAFVHVRAVEYGCFLYEVRRW</sequence>
<proteinExistence type="predicted"/>
<evidence type="ECO:0000256" key="5">
    <source>
        <dbReference type="ARBA" id="ARBA00023136"/>
    </source>
</evidence>
<evidence type="ECO:0000256" key="4">
    <source>
        <dbReference type="ARBA" id="ARBA00022989"/>
    </source>
</evidence>